<dbReference type="Proteomes" id="UP000009877">
    <property type="component" value="Unassembled WGS sequence"/>
</dbReference>
<feature type="transmembrane region" description="Helical" evidence="1">
    <location>
        <begin position="174"/>
        <end position="192"/>
    </location>
</feature>
<gene>
    <name evidence="3" type="ORF">C884_01397</name>
</gene>
<keyword evidence="3" id="KW-0645">Protease</keyword>
<protein>
    <submittedName>
        <fullName evidence="3">CAAX amino terminal protease family protein</fullName>
    </submittedName>
</protein>
<dbReference type="InterPro" id="IPR003675">
    <property type="entry name" value="Rce1/LyrA-like_dom"/>
</dbReference>
<dbReference type="GO" id="GO:0004175">
    <property type="term" value="F:endopeptidase activity"/>
    <property type="evidence" value="ECO:0007669"/>
    <property type="project" value="UniProtKB-ARBA"/>
</dbReference>
<comment type="caution">
    <text evidence="3">The sequence shown here is derived from an EMBL/GenBank/DDBJ whole genome shotgun (WGS) entry which is preliminary data.</text>
</comment>
<name>M2YB15_9MICC</name>
<accession>M2YB15</accession>
<evidence type="ECO:0000256" key="1">
    <source>
        <dbReference type="SAM" id="Phobius"/>
    </source>
</evidence>
<keyword evidence="4" id="KW-1185">Reference proteome</keyword>
<dbReference type="InterPro" id="IPR052710">
    <property type="entry name" value="CAAX_protease"/>
</dbReference>
<dbReference type="AlphaFoldDB" id="M2YB15"/>
<feature type="transmembrane region" description="Helical" evidence="1">
    <location>
        <begin position="34"/>
        <end position="55"/>
    </location>
</feature>
<keyword evidence="1" id="KW-1133">Transmembrane helix</keyword>
<feature type="transmembrane region" description="Helical" evidence="1">
    <location>
        <begin position="116"/>
        <end position="135"/>
    </location>
</feature>
<dbReference type="EMBL" id="ANHZ02000024">
    <property type="protein sequence ID" value="EME35670.1"/>
    <property type="molecule type" value="Genomic_DNA"/>
</dbReference>
<keyword evidence="1" id="KW-0472">Membrane</keyword>
<dbReference type="PANTHER" id="PTHR36435:SF1">
    <property type="entry name" value="CAAX AMINO TERMINAL PROTEASE FAMILY PROTEIN"/>
    <property type="match status" value="1"/>
</dbReference>
<evidence type="ECO:0000313" key="3">
    <source>
        <dbReference type="EMBL" id="EME35670.1"/>
    </source>
</evidence>
<evidence type="ECO:0000313" key="4">
    <source>
        <dbReference type="Proteomes" id="UP000009877"/>
    </source>
</evidence>
<dbReference type="GO" id="GO:0080120">
    <property type="term" value="P:CAAX-box protein maturation"/>
    <property type="evidence" value="ECO:0007669"/>
    <property type="project" value="UniProtKB-ARBA"/>
</dbReference>
<dbReference type="GO" id="GO:0006508">
    <property type="term" value="P:proteolysis"/>
    <property type="evidence" value="ECO:0007669"/>
    <property type="project" value="UniProtKB-KW"/>
</dbReference>
<dbReference type="STRING" id="71999.KPaMU14_00735"/>
<reference evidence="3 4" key="1">
    <citation type="journal article" date="2014" name="Genome Announc.">
        <title>Draft Genome Sequence of Kocuria palustris PEL.</title>
        <authorList>
            <person name="Sharma G."/>
            <person name="Khatri I."/>
            <person name="Subramanian S."/>
        </authorList>
    </citation>
    <scope>NUCLEOTIDE SEQUENCE [LARGE SCALE GENOMIC DNA]</scope>
    <source>
        <strain evidence="3 4">PEL</strain>
    </source>
</reference>
<evidence type="ECO:0000259" key="2">
    <source>
        <dbReference type="Pfam" id="PF02517"/>
    </source>
</evidence>
<dbReference type="PANTHER" id="PTHR36435">
    <property type="entry name" value="SLR1288 PROTEIN"/>
    <property type="match status" value="1"/>
</dbReference>
<feature type="transmembrane region" description="Helical" evidence="1">
    <location>
        <begin position="75"/>
        <end position="96"/>
    </location>
</feature>
<proteinExistence type="predicted"/>
<dbReference type="Pfam" id="PF02517">
    <property type="entry name" value="Rce1-like"/>
    <property type="match status" value="1"/>
</dbReference>
<feature type="transmembrane region" description="Helical" evidence="1">
    <location>
        <begin position="147"/>
        <end position="168"/>
    </location>
</feature>
<keyword evidence="3" id="KW-0378">Hydrolase</keyword>
<sequence length="218" mass="22587">MAHLLWAIAAFVGSLAGAAIGGIALGFLLRSGTAIAVGVMVGGALAGFGLLRLGLLGRMGWSVRDLGFHRGRHSLLHLLWFTPVGIIAALIATAIAGSALGASPAQSTTSLQTLEAGPLLGVPMVLLAAVVLPLLEEIVFRRVLLDWMASHMPVGLAAALVVVVFAAAHVVPTVMLYIFFLGIPLVLARLWFGNLWAPLIVHATNNALVSLVALTTLT</sequence>
<feature type="domain" description="CAAX prenyl protease 2/Lysostaphin resistance protein A-like" evidence="2">
    <location>
        <begin position="122"/>
        <end position="208"/>
    </location>
</feature>
<organism evidence="3 4">
    <name type="scientific">Kocuria palustris PEL</name>
    <dbReference type="NCBI Taxonomy" id="1236550"/>
    <lineage>
        <taxon>Bacteria</taxon>
        <taxon>Bacillati</taxon>
        <taxon>Actinomycetota</taxon>
        <taxon>Actinomycetes</taxon>
        <taxon>Micrococcales</taxon>
        <taxon>Micrococcaceae</taxon>
        <taxon>Kocuria</taxon>
    </lineage>
</organism>
<keyword evidence="1" id="KW-0812">Transmembrane</keyword>